<dbReference type="InterPro" id="IPR039426">
    <property type="entry name" value="TonB-dep_rcpt-like"/>
</dbReference>
<feature type="domain" description="TonB-dependent receptor-like beta-barrel" evidence="14">
    <location>
        <begin position="258"/>
        <end position="678"/>
    </location>
</feature>
<evidence type="ECO:0000256" key="5">
    <source>
        <dbReference type="ARBA" id="ARBA00022692"/>
    </source>
</evidence>
<dbReference type="PANTHER" id="PTHR32552:SF81">
    <property type="entry name" value="TONB-DEPENDENT OUTER MEMBRANE RECEPTOR"/>
    <property type="match status" value="1"/>
</dbReference>
<dbReference type="EMBL" id="CP065668">
    <property type="protein sequence ID" value="QPS09025.1"/>
    <property type="molecule type" value="Genomic_DNA"/>
</dbReference>
<dbReference type="GO" id="GO:0006826">
    <property type="term" value="P:iron ion transport"/>
    <property type="evidence" value="ECO:0007669"/>
    <property type="project" value="UniProtKB-KW"/>
</dbReference>
<keyword evidence="9 11" id="KW-0472">Membrane</keyword>
<keyword evidence="3 11" id="KW-1134">Transmembrane beta strand</keyword>
<gene>
    <name evidence="16" type="ORF">I6G66_02945</name>
</gene>
<comment type="subcellular location">
    <subcellularLocation>
        <location evidence="1 11">Cell outer membrane</location>
        <topology evidence="1 11">Multi-pass membrane protein</topology>
    </subcellularLocation>
</comment>
<evidence type="ECO:0000256" key="11">
    <source>
        <dbReference type="PROSITE-ProRule" id="PRU01360"/>
    </source>
</evidence>
<dbReference type="Pfam" id="PF07715">
    <property type="entry name" value="Plug"/>
    <property type="match status" value="1"/>
</dbReference>
<evidence type="ECO:0000256" key="1">
    <source>
        <dbReference type="ARBA" id="ARBA00004571"/>
    </source>
</evidence>
<dbReference type="Gene3D" id="2.40.170.20">
    <property type="entry name" value="TonB-dependent receptor, beta-barrel domain"/>
    <property type="match status" value="1"/>
</dbReference>
<evidence type="ECO:0000256" key="7">
    <source>
        <dbReference type="ARBA" id="ARBA00023065"/>
    </source>
</evidence>
<evidence type="ECO:0000256" key="2">
    <source>
        <dbReference type="ARBA" id="ARBA00022448"/>
    </source>
</evidence>
<keyword evidence="10 11" id="KW-0998">Cell outer membrane</keyword>
<evidence type="ECO:0000256" key="12">
    <source>
        <dbReference type="RuleBase" id="RU003357"/>
    </source>
</evidence>
<evidence type="ECO:0000256" key="4">
    <source>
        <dbReference type="ARBA" id="ARBA00022496"/>
    </source>
</evidence>
<keyword evidence="16" id="KW-0675">Receptor</keyword>
<evidence type="ECO:0000256" key="6">
    <source>
        <dbReference type="ARBA" id="ARBA00023004"/>
    </source>
</evidence>
<dbReference type="InterPro" id="IPR000531">
    <property type="entry name" value="Beta-barrel_TonB"/>
</dbReference>
<name>A0A7T2VZS5_DELAC</name>
<evidence type="ECO:0000256" key="9">
    <source>
        <dbReference type="ARBA" id="ARBA00023136"/>
    </source>
</evidence>
<dbReference type="InterPro" id="IPR036942">
    <property type="entry name" value="Beta-barrel_TonB_sf"/>
</dbReference>
<keyword evidence="8 12" id="KW-0798">TonB box</keyword>
<dbReference type="PANTHER" id="PTHR32552">
    <property type="entry name" value="FERRICHROME IRON RECEPTOR-RELATED"/>
    <property type="match status" value="1"/>
</dbReference>
<dbReference type="RefSeq" id="WP_197956103.1">
    <property type="nucleotide sequence ID" value="NZ_CP065668.1"/>
</dbReference>
<keyword evidence="4" id="KW-0410">Iron transport</keyword>
<evidence type="ECO:0000256" key="13">
    <source>
        <dbReference type="SAM" id="SignalP"/>
    </source>
</evidence>
<feature type="chain" id="PRO_5032969516" evidence="13">
    <location>
        <begin position="39"/>
        <end position="714"/>
    </location>
</feature>
<keyword evidence="13" id="KW-0732">Signal</keyword>
<proteinExistence type="inferred from homology"/>
<keyword evidence="6" id="KW-0408">Iron</keyword>
<reference evidence="16 17" key="1">
    <citation type="submission" date="2020-12" db="EMBL/GenBank/DDBJ databases">
        <title>FDA dAtabase for Regulatory Grade micrObial Sequences (FDA-ARGOS): Supporting development and validation of Infectious Disease Dx tests.</title>
        <authorList>
            <person name="Sproer C."/>
            <person name="Gronow S."/>
            <person name="Severitt S."/>
            <person name="Schroder I."/>
            <person name="Tallon L."/>
            <person name="Sadzewicz L."/>
            <person name="Zhao X."/>
            <person name="Boylan J."/>
            <person name="Ott S."/>
            <person name="Bowen H."/>
            <person name="Vavikolanu K."/>
            <person name="Mehta A."/>
            <person name="Aluvathingal J."/>
            <person name="Nadendla S."/>
            <person name="Lowell S."/>
            <person name="Myers T."/>
            <person name="Yan Y."/>
            <person name="Sichtig H."/>
        </authorList>
    </citation>
    <scope>NUCLEOTIDE SEQUENCE [LARGE SCALE GENOMIC DNA]</scope>
    <source>
        <strain evidence="16 17">FDAARGOS_909</strain>
    </source>
</reference>
<dbReference type="Proteomes" id="UP000594778">
    <property type="component" value="Chromosome"/>
</dbReference>
<organism evidence="16 17">
    <name type="scientific">Delftia acidovorans</name>
    <name type="common">Pseudomonas acidovorans</name>
    <name type="synonym">Comamonas acidovorans</name>
    <dbReference type="NCBI Taxonomy" id="80866"/>
    <lineage>
        <taxon>Bacteria</taxon>
        <taxon>Pseudomonadati</taxon>
        <taxon>Pseudomonadota</taxon>
        <taxon>Betaproteobacteria</taxon>
        <taxon>Burkholderiales</taxon>
        <taxon>Comamonadaceae</taxon>
        <taxon>Delftia</taxon>
    </lineage>
</organism>
<evidence type="ECO:0000259" key="15">
    <source>
        <dbReference type="Pfam" id="PF07715"/>
    </source>
</evidence>
<evidence type="ECO:0000256" key="3">
    <source>
        <dbReference type="ARBA" id="ARBA00022452"/>
    </source>
</evidence>
<evidence type="ECO:0000256" key="8">
    <source>
        <dbReference type="ARBA" id="ARBA00023077"/>
    </source>
</evidence>
<feature type="signal peptide" evidence="13">
    <location>
        <begin position="1"/>
        <end position="38"/>
    </location>
</feature>
<evidence type="ECO:0000259" key="14">
    <source>
        <dbReference type="Pfam" id="PF00593"/>
    </source>
</evidence>
<dbReference type="PROSITE" id="PS52016">
    <property type="entry name" value="TONB_DEPENDENT_REC_3"/>
    <property type="match status" value="1"/>
</dbReference>
<evidence type="ECO:0000313" key="17">
    <source>
        <dbReference type="Proteomes" id="UP000594778"/>
    </source>
</evidence>
<keyword evidence="7" id="KW-0406">Ion transport</keyword>
<keyword evidence="5 11" id="KW-0812">Transmembrane</keyword>
<dbReference type="SUPFAM" id="SSF56935">
    <property type="entry name" value="Porins"/>
    <property type="match status" value="1"/>
</dbReference>
<evidence type="ECO:0000313" key="16">
    <source>
        <dbReference type="EMBL" id="QPS09025.1"/>
    </source>
</evidence>
<dbReference type="AlphaFoldDB" id="A0A7T2VZS5"/>
<comment type="similarity">
    <text evidence="11 12">Belongs to the TonB-dependent receptor family.</text>
</comment>
<accession>A0A7T2VZS5</accession>
<evidence type="ECO:0000256" key="10">
    <source>
        <dbReference type="ARBA" id="ARBA00023237"/>
    </source>
</evidence>
<keyword evidence="2 11" id="KW-0813">Transport</keyword>
<dbReference type="GO" id="GO:0009279">
    <property type="term" value="C:cell outer membrane"/>
    <property type="evidence" value="ECO:0007669"/>
    <property type="project" value="UniProtKB-SubCell"/>
</dbReference>
<feature type="domain" description="TonB-dependent receptor plug" evidence="15">
    <location>
        <begin position="65"/>
        <end position="169"/>
    </location>
</feature>
<dbReference type="InterPro" id="IPR012910">
    <property type="entry name" value="Plug_dom"/>
</dbReference>
<sequence length="714" mass="78084">MNQSKPGRAAFPKNRLRMRPLALSLLAGLAAAGSLARAQEAAAQDLEAQGLPDVQVTAQKVLQDNQSVGASVYVLSGADAREQGITSTSDLIGRIGSLHNLQAGSTPLLSIRGIGQRLNTPGVGLYVDDVPYLDHFAFPANLQLFDIERMEVLRGPQGTLYGGNTMGGVLNIVTRQPDGQLRGEGRVSLGNHGLRQASADLNVPINQENLFLGISAASVQRDGYTRNTYLGRDADPLDERGLRLRLRYLPNDRLDITLGLEVARIRDGYYDKTAATGRRLEDTRPHQVAYDFPGRDDKDLRSASLRVRYDTDLFTLTSITGLRDNKYTFTGEFDGTPQPMANDVYAVQQRQWTQELRLGSRNPQATGLSWLGGVFLFNDRRRGNDRLAMVPMGVETLTGSLYRTRGTAFFGNAEYWFTPRWGVQAGLRHERETVSFGAESASYMGGTQVAATPAQSHARSFSQTAPKVGVMFKPADSSLLYGTVTKGYRSGGFNTVVLSEADRAYAPETNINYEAGLKLASQDKRLQLNAAVFRTNVDNQQIGQSLGVGPEVTRNAGKSRHQGLEFDAAYLLPQGWQLSTSLSYLDAKFRSYRDAVAGTDYTGNRVPFAPGRIVSAAVQKRHLLGNGLQLVGRAEVSHVGDVYYDAANQMKGKAFSLVNLRLGIEDKRWSAALWVRNLTDRKYIRDAAVNPLTLAPQVAFGAPRTVGIDVAVKF</sequence>
<protein>
    <submittedName>
        <fullName evidence="16">TonB-dependent receptor</fullName>
    </submittedName>
</protein>
<dbReference type="Pfam" id="PF00593">
    <property type="entry name" value="TonB_dep_Rec_b-barrel"/>
    <property type="match status" value="1"/>
</dbReference>